<protein>
    <recommendedName>
        <fullName evidence="1">HTH cro/C1-type domain-containing protein</fullName>
    </recommendedName>
</protein>
<organism evidence="2 3">
    <name type="scientific">Bacillus weihaiensis</name>
    <dbReference type="NCBI Taxonomy" id="1547283"/>
    <lineage>
        <taxon>Bacteria</taxon>
        <taxon>Bacillati</taxon>
        <taxon>Bacillota</taxon>
        <taxon>Bacilli</taxon>
        <taxon>Bacillales</taxon>
        <taxon>Bacillaceae</taxon>
        <taxon>Bacillus</taxon>
    </lineage>
</organism>
<dbReference type="CDD" id="cd00093">
    <property type="entry name" value="HTH_XRE"/>
    <property type="match status" value="1"/>
</dbReference>
<dbReference type="Pfam" id="PF12844">
    <property type="entry name" value="HTH_19"/>
    <property type="match status" value="1"/>
</dbReference>
<dbReference type="EMBL" id="CP016020">
    <property type="protein sequence ID" value="APH04174.1"/>
    <property type="molecule type" value="Genomic_DNA"/>
</dbReference>
<dbReference type="InterPro" id="IPR010982">
    <property type="entry name" value="Lambda_DNA-bd_dom_sf"/>
</dbReference>
<dbReference type="STRING" id="1547283.A9C19_05130"/>
<dbReference type="KEGG" id="bwh:A9C19_05130"/>
<evidence type="ECO:0000313" key="3">
    <source>
        <dbReference type="Proteomes" id="UP000181936"/>
    </source>
</evidence>
<dbReference type="Gene3D" id="1.10.260.40">
    <property type="entry name" value="lambda repressor-like DNA-binding domains"/>
    <property type="match status" value="1"/>
</dbReference>
<feature type="domain" description="HTH cro/C1-type" evidence="1">
    <location>
        <begin position="9"/>
        <end position="64"/>
    </location>
</feature>
<proteinExistence type="predicted"/>
<gene>
    <name evidence="2" type="ORF">A9C19_05130</name>
</gene>
<dbReference type="Proteomes" id="UP000181936">
    <property type="component" value="Chromosome"/>
</dbReference>
<accession>A0A1L3MPL5</accession>
<name>A0A1L3MPL5_9BACI</name>
<dbReference type="AlphaFoldDB" id="A0A1L3MPL5"/>
<dbReference type="SUPFAM" id="SSF47413">
    <property type="entry name" value="lambda repressor-like DNA-binding domains"/>
    <property type="match status" value="1"/>
</dbReference>
<keyword evidence="3" id="KW-1185">Reference proteome</keyword>
<evidence type="ECO:0000313" key="2">
    <source>
        <dbReference type="EMBL" id="APH04174.1"/>
    </source>
</evidence>
<dbReference type="OrthoDB" id="2615321at2"/>
<dbReference type="SMART" id="SM00530">
    <property type="entry name" value="HTH_XRE"/>
    <property type="match status" value="1"/>
</dbReference>
<reference evidence="2 3" key="1">
    <citation type="journal article" date="2016" name="Sci. Rep.">
        <title>Complete genome sequence and transcriptomic analysis of a novel marine strain Bacillus weihaiensis reveals the mechanism of brown algae degradation.</title>
        <authorList>
            <person name="Zhu Y."/>
            <person name="Chen P."/>
            <person name="Bao Y."/>
            <person name="Men Y."/>
            <person name="Zeng Y."/>
            <person name="Yang J."/>
            <person name="Sun J."/>
            <person name="Sun Y."/>
        </authorList>
    </citation>
    <scope>NUCLEOTIDE SEQUENCE [LARGE SCALE GENOMIC DNA]</scope>
    <source>
        <strain evidence="2 3">Alg07</strain>
    </source>
</reference>
<dbReference type="RefSeq" id="WP_072578967.1">
    <property type="nucleotide sequence ID" value="NZ_CP016020.1"/>
</dbReference>
<sequence>MLGNLGEKIRELRTQKGYGLNEFARILDISSGYLSQLENGKTENINFTLLQRLQEELALLPLNLETNDETNTRLSRAVQQVKALQNVDEEAAEFIIHNLETSIEWFMNKKLR</sequence>
<dbReference type="InterPro" id="IPR001387">
    <property type="entry name" value="Cro/C1-type_HTH"/>
</dbReference>
<dbReference type="PROSITE" id="PS50943">
    <property type="entry name" value="HTH_CROC1"/>
    <property type="match status" value="1"/>
</dbReference>
<dbReference type="GO" id="GO:0003677">
    <property type="term" value="F:DNA binding"/>
    <property type="evidence" value="ECO:0007669"/>
    <property type="project" value="InterPro"/>
</dbReference>
<evidence type="ECO:0000259" key="1">
    <source>
        <dbReference type="PROSITE" id="PS50943"/>
    </source>
</evidence>